<dbReference type="EMBL" id="GADI01001320">
    <property type="protein sequence ID" value="JAA72488.1"/>
    <property type="molecule type" value="mRNA"/>
</dbReference>
<organism evidence="1">
    <name type="scientific">Ixodes ricinus</name>
    <name type="common">Common tick</name>
    <name type="synonym">Acarus ricinus</name>
    <dbReference type="NCBI Taxonomy" id="34613"/>
    <lineage>
        <taxon>Eukaryota</taxon>
        <taxon>Metazoa</taxon>
        <taxon>Ecdysozoa</taxon>
        <taxon>Arthropoda</taxon>
        <taxon>Chelicerata</taxon>
        <taxon>Arachnida</taxon>
        <taxon>Acari</taxon>
        <taxon>Parasitiformes</taxon>
        <taxon>Ixodida</taxon>
        <taxon>Ixodoidea</taxon>
        <taxon>Ixodidae</taxon>
        <taxon>Ixodinae</taxon>
        <taxon>Ixodes</taxon>
    </lineage>
</organism>
<feature type="non-terminal residue" evidence="1">
    <location>
        <position position="1"/>
    </location>
</feature>
<proteinExistence type="evidence at transcript level"/>
<accession>A0A0K8RNJ0</accession>
<dbReference type="AlphaFoldDB" id="A0A0K8RNJ0"/>
<reference evidence="1" key="1">
    <citation type="submission" date="2012-12" db="EMBL/GenBank/DDBJ databases">
        <title>Identification and characterization of a phenylalanine ammonia-lyase gene family in Isatis indigotica Fort.</title>
        <authorList>
            <person name="Liu Q."/>
            <person name="Chen J."/>
            <person name="Zhou X."/>
            <person name="Di P."/>
            <person name="Xiao Y."/>
            <person name="Xuan H."/>
            <person name="Zhang L."/>
            <person name="Chen W."/>
        </authorList>
    </citation>
    <scope>NUCLEOTIDE SEQUENCE</scope>
    <source>
        <tissue evidence="1">Salivary gland</tissue>
    </source>
</reference>
<evidence type="ECO:0000313" key="1">
    <source>
        <dbReference type="EMBL" id="JAA72488.1"/>
    </source>
</evidence>
<sequence length="145" mass="15957">HYGLVTGETISRHFKFLSQESVRSILPFSKMQLIVFAVGLILPALQSGGFLSGTTIHDDCVDILDVCGEKKCYLEGSGGFSDYDPIRCELQCSGPARPRVPEGVCRGDVINCTSSTRQSLLNWQQGLETSINKILGKWCPSFQQK</sequence>
<name>A0A0K8RNJ0_IXORI</name>
<protein>
    <submittedName>
        <fullName evidence="1">Putative ixodes 10 kDa peptide protein</fullName>
    </submittedName>
</protein>